<name>A0A645CX58_9ZZZZ</name>
<gene>
    <name evidence="1" type="ORF">SDC9_128807</name>
</gene>
<dbReference type="EMBL" id="VSSQ01031011">
    <property type="protein sequence ID" value="MPM81750.1"/>
    <property type="molecule type" value="Genomic_DNA"/>
</dbReference>
<organism evidence="1">
    <name type="scientific">bioreactor metagenome</name>
    <dbReference type="NCBI Taxonomy" id="1076179"/>
    <lineage>
        <taxon>unclassified sequences</taxon>
        <taxon>metagenomes</taxon>
        <taxon>ecological metagenomes</taxon>
    </lineage>
</organism>
<protein>
    <submittedName>
        <fullName evidence="1">Uncharacterized protein</fullName>
    </submittedName>
</protein>
<sequence>MKRIISYFIVFALILCCYACEELSNMPNEDVKNTTLATFIPEVGEIDWENLPDSPRYEIQVFNKALNRYYKFYFQDYCADSDAKIRELASITPMDAAQCAAENLFRQIGTDIGLLTVTIRLNDQAPVYTVLAPDADGITPKYQCNIDGKTGQMLELLNLTFMYAKIGNQNIDRADPTIEREEKAVLEAVIKRVTGDLSEHQSVVEDSYISDVMSFQYEDYSFICFCKVHIENGTCYTIAVPCPTVEGDIYQIKYYPDGWESCVADKIFLYAFDDSYVK</sequence>
<accession>A0A645CX58</accession>
<proteinExistence type="predicted"/>
<dbReference type="AlphaFoldDB" id="A0A645CX58"/>
<comment type="caution">
    <text evidence="1">The sequence shown here is derived from an EMBL/GenBank/DDBJ whole genome shotgun (WGS) entry which is preliminary data.</text>
</comment>
<evidence type="ECO:0000313" key="1">
    <source>
        <dbReference type="EMBL" id="MPM81750.1"/>
    </source>
</evidence>
<reference evidence="1" key="1">
    <citation type="submission" date="2019-08" db="EMBL/GenBank/DDBJ databases">
        <authorList>
            <person name="Kucharzyk K."/>
            <person name="Murdoch R.W."/>
            <person name="Higgins S."/>
            <person name="Loffler F."/>
        </authorList>
    </citation>
    <scope>NUCLEOTIDE SEQUENCE</scope>
</reference>